<dbReference type="Proteomes" id="UP000037751">
    <property type="component" value="Unassembled WGS sequence"/>
</dbReference>
<evidence type="ECO:0000313" key="2">
    <source>
        <dbReference type="EMBL" id="KOS12678.1"/>
    </source>
</evidence>
<dbReference type="EMBL" id="LGAV01000010">
    <property type="protein sequence ID" value="KOS12678.1"/>
    <property type="molecule type" value="Genomic_DNA"/>
</dbReference>
<dbReference type="VEuPathDB" id="FungiDB:Malapachy_0389"/>
<reference evidence="2 3" key="1">
    <citation type="submission" date="2015-07" db="EMBL/GenBank/DDBJ databases">
        <title>Draft Genome Sequence of Malassezia furfur CBS1878 and Malassezia pachydermatis CBS1879.</title>
        <authorList>
            <person name="Triana S."/>
            <person name="Ohm R."/>
            <person name="Gonzalez A."/>
            <person name="DeCock H."/>
            <person name="Restrepo S."/>
            <person name="Celis A."/>
        </authorList>
    </citation>
    <scope>NUCLEOTIDE SEQUENCE [LARGE SCALE GENOMIC DNA]</scope>
    <source>
        <strain evidence="2 3">CBS 1879</strain>
    </source>
</reference>
<comment type="caution">
    <text evidence="2">The sequence shown here is derived from an EMBL/GenBank/DDBJ whole genome shotgun (WGS) entry which is preliminary data.</text>
</comment>
<evidence type="ECO:0000256" key="1">
    <source>
        <dbReference type="SAM" id="MobiDB-lite"/>
    </source>
</evidence>
<accession>A0A0M8MJA8</accession>
<dbReference type="RefSeq" id="XP_017990310.1">
    <property type="nucleotide sequence ID" value="XM_018134910.1"/>
</dbReference>
<dbReference type="AlphaFoldDB" id="A0A0M8MJA8"/>
<keyword evidence="3" id="KW-1185">Reference proteome</keyword>
<sequence length="129" mass="15054">MFKRLNKASALRAQLDEEEEDDAPNEKSIEVHLESKNHKRRYARFVAFAESEKKKEGNKVLYIDPRTLIDLLEDERAKAMQATASASKKRKTVHEDATQETYVPRLERRKMRRAARREKRAALQKPSSS</sequence>
<feature type="region of interest" description="Disordered" evidence="1">
    <location>
        <begin position="82"/>
        <end position="129"/>
    </location>
</feature>
<evidence type="ECO:0000313" key="3">
    <source>
        <dbReference type="Proteomes" id="UP000037751"/>
    </source>
</evidence>
<dbReference type="OrthoDB" id="2538461at2759"/>
<gene>
    <name evidence="2" type="ORF">Malapachy_0389</name>
</gene>
<protein>
    <submittedName>
        <fullName evidence="2">Uncharacterized protein</fullName>
    </submittedName>
</protein>
<dbReference type="STRING" id="77020.A0A0M8MJA8"/>
<name>A0A0M8MJA8_9BASI</name>
<organism evidence="2 3">
    <name type="scientific">Malassezia pachydermatis</name>
    <dbReference type="NCBI Taxonomy" id="77020"/>
    <lineage>
        <taxon>Eukaryota</taxon>
        <taxon>Fungi</taxon>
        <taxon>Dikarya</taxon>
        <taxon>Basidiomycota</taxon>
        <taxon>Ustilaginomycotina</taxon>
        <taxon>Malasseziomycetes</taxon>
        <taxon>Malasseziales</taxon>
        <taxon>Malasseziaceae</taxon>
        <taxon>Malassezia</taxon>
    </lineage>
</organism>
<feature type="region of interest" description="Disordered" evidence="1">
    <location>
        <begin position="1"/>
        <end position="32"/>
    </location>
</feature>
<proteinExistence type="predicted"/>
<feature type="compositionally biased region" description="Basic residues" evidence="1">
    <location>
        <begin position="107"/>
        <end position="119"/>
    </location>
</feature>
<dbReference type="GeneID" id="28726785"/>